<feature type="compositionally biased region" description="Low complexity" evidence="1">
    <location>
        <begin position="62"/>
        <end position="102"/>
    </location>
</feature>
<dbReference type="KEGG" id="tcy:Thicy_0627"/>
<dbReference type="GO" id="GO:0030428">
    <property type="term" value="C:cell septum"/>
    <property type="evidence" value="ECO:0007669"/>
    <property type="project" value="TreeGrafter"/>
</dbReference>
<dbReference type="EMBL" id="CP002776">
    <property type="protein sequence ID" value="AEG31399.1"/>
    <property type="molecule type" value="Genomic_DNA"/>
</dbReference>
<evidence type="ECO:0000313" key="4">
    <source>
        <dbReference type="Proteomes" id="UP000009232"/>
    </source>
</evidence>
<dbReference type="PANTHER" id="PTHR38687:SF1">
    <property type="entry name" value="CELL DIVISION PROTEIN DEDD"/>
    <property type="match status" value="1"/>
</dbReference>
<dbReference type="OrthoDB" id="5612112at2"/>
<feature type="region of interest" description="Disordered" evidence="1">
    <location>
        <begin position="62"/>
        <end position="108"/>
    </location>
</feature>
<evidence type="ECO:0000256" key="1">
    <source>
        <dbReference type="SAM" id="MobiDB-lite"/>
    </source>
</evidence>
<dbReference type="Proteomes" id="UP000009232">
    <property type="component" value="Chromosome"/>
</dbReference>
<dbReference type="RefSeq" id="WP_013835180.1">
    <property type="nucleotide sequence ID" value="NC_015581.1"/>
</dbReference>
<dbReference type="HOGENOM" id="CLU_1433875_0_0_6"/>
<organism evidence="3 4">
    <name type="scientific">Thiomicrospira cyclica (strain DSM 14477 / JCM 11371 / ALM1)</name>
    <name type="common">Thioalkalimicrobium cyclicum</name>
    <dbReference type="NCBI Taxonomy" id="717773"/>
    <lineage>
        <taxon>Bacteria</taxon>
        <taxon>Pseudomonadati</taxon>
        <taxon>Pseudomonadota</taxon>
        <taxon>Gammaproteobacteria</taxon>
        <taxon>Thiotrichales</taxon>
        <taxon>Piscirickettsiaceae</taxon>
        <taxon>Thiomicrospira</taxon>
    </lineage>
</organism>
<protein>
    <submittedName>
        <fullName evidence="3">Sporulation domain-containing protein</fullName>
    </submittedName>
</protein>
<dbReference type="GO" id="GO:0042834">
    <property type="term" value="F:peptidoglycan binding"/>
    <property type="evidence" value="ECO:0007669"/>
    <property type="project" value="InterPro"/>
</dbReference>
<dbReference type="GO" id="GO:0032153">
    <property type="term" value="C:cell division site"/>
    <property type="evidence" value="ECO:0007669"/>
    <property type="project" value="TreeGrafter"/>
</dbReference>
<sequence>MDKLTKHRLTGAVIWLSALIWLVPQWYANPVDYPQFIFSGSKSAVDDLGDIDFDRLVVSQDTSRVTSSSESSSTSPASSANSTNKTQTPSRSTSTSSAPTAQLENPAVPAETQPGFYVRLISYQNPDNALRLEQRLQPAYPVSIGNFTTSSGRFYTVRVGPYDTREQAERIKAILDVELRVESIILDRTNQ</sequence>
<keyword evidence="4" id="KW-1185">Reference proteome</keyword>
<dbReference type="AlphaFoldDB" id="F6DC13"/>
<reference evidence="3 4" key="1">
    <citation type="submission" date="2011-05" db="EMBL/GenBank/DDBJ databases">
        <title>Complete sequence of Thioalkalimicrobium cyclicum ALM1.</title>
        <authorList>
            <consortium name="US DOE Joint Genome Institute"/>
            <person name="Lucas S."/>
            <person name="Han J."/>
            <person name="Lapidus A."/>
            <person name="Cheng J.-F."/>
            <person name="Goodwin L."/>
            <person name="Pitluck S."/>
            <person name="Peters L."/>
            <person name="Mikhailova N."/>
            <person name="Davenport K."/>
            <person name="Han C."/>
            <person name="Tapia R."/>
            <person name="Land M."/>
            <person name="Hauser L."/>
            <person name="Kyrpides N."/>
            <person name="Ivanova N."/>
            <person name="Pagani I."/>
            <person name="Kappler U."/>
            <person name="Woyke T."/>
        </authorList>
    </citation>
    <scope>NUCLEOTIDE SEQUENCE [LARGE SCALE GENOMIC DNA]</scope>
    <source>
        <strain evidence="4">DSM 14477 / JCM 11371 / ALM1</strain>
    </source>
</reference>
<dbReference type="InterPro" id="IPR036680">
    <property type="entry name" value="SPOR-like_sf"/>
</dbReference>
<dbReference type="STRING" id="717773.Thicy_0627"/>
<dbReference type="eggNOG" id="COG3147">
    <property type="taxonomic scope" value="Bacteria"/>
</dbReference>
<dbReference type="InterPro" id="IPR007730">
    <property type="entry name" value="SPOR-like_dom"/>
</dbReference>
<name>F6DC13_THICA</name>
<accession>F6DC13</accession>
<feature type="domain" description="SPOR" evidence="2">
    <location>
        <begin position="110"/>
        <end position="188"/>
    </location>
</feature>
<proteinExistence type="predicted"/>
<dbReference type="Gene3D" id="3.30.70.1070">
    <property type="entry name" value="Sporulation related repeat"/>
    <property type="match status" value="1"/>
</dbReference>
<evidence type="ECO:0000259" key="2">
    <source>
        <dbReference type="PROSITE" id="PS51724"/>
    </source>
</evidence>
<dbReference type="PROSITE" id="PS51724">
    <property type="entry name" value="SPOR"/>
    <property type="match status" value="1"/>
</dbReference>
<dbReference type="PANTHER" id="PTHR38687">
    <property type="entry name" value="CELL DIVISION PROTEIN DEDD-RELATED"/>
    <property type="match status" value="1"/>
</dbReference>
<dbReference type="GO" id="GO:0032506">
    <property type="term" value="P:cytokinetic process"/>
    <property type="evidence" value="ECO:0007669"/>
    <property type="project" value="TreeGrafter"/>
</dbReference>
<evidence type="ECO:0000313" key="3">
    <source>
        <dbReference type="EMBL" id="AEG31399.1"/>
    </source>
</evidence>
<dbReference type="Pfam" id="PF05036">
    <property type="entry name" value="SPOR"/>
    <property type="match status" value="1"/>
</dbReference>
<dbReference type="InterPro" id="IPR052521">
    <property type="entry name" value="Cell_div_SPOR-domain"/>
</dbReference>
<dbReference type="SUPFAM" id="SSF110997">
    <property type="entry name" value="Sporulation related repeat"/>
    <property type="match status" value="1"/>
</dbReference>
<gene>
    <name evidence="3" type="ordered locus">Thicy_0627</name>
</gene>